<reference evidence="2" key="1">
    <citation type="submission" date="2021-03" db="EMBL/GenBank/DDBJ databases">
        <title>Draft genome sequence of rust myrtle Austropuccinia psidii MF-1, a brazilian biotype.</title>
        <authorList>
            <person name="Quecine M.C."/>
            <person name="Pachon D.M.R."/>
            <person name="Bonatelli M.L."/>
            <person name="Correr F.H."/>
            <person name="Franceschini L.M."/>
            <person name="Leite T.F."/>
            <person name="Margarido G.R.A."/>
            <person name="Almeida C.A."/>
            <person name="Ferrarezi J.A."/>
            <person name="Labate C.A."/>
        </authorList>
    </citation>
    <scope>NUCLEOTIDE SEQUENCE</scope>
    <source>
        <strain evidence="2">MF-1</strain>
    </source>
</reference>
<keyword evidence="3" id="KW-1185">Reference proteome</keyword>
<comment type="caution">
    <text evidence="2">The sequence shown here is derived from an EMBL/GenBank/DDBJ whole genome shotgun (WGS) entry which is preliminary data.</text>
</comment>
<organism evidence="2 3">
    <name type="scientific">Austropuccinia psidii MF-1</name>
    <dbReference type="NCBI Taxonomy" id="1389203"/>
    <lineage>
        <taxon>Eukaryota</taxon>
        <taxon>Fungi</taxon>
        <taxon>Dikarya</taxon>
        <taxon>Basidiomycota</taxon>
        <taxon>Pucciniomycotina</taxon>
        <taxon>Pucciniomycetes</taxon>
        <taxon>Pucciniales</taxon>
        <taxon>Sphaerophragmiaceae</taxon>
        <taxon>Austropuccinia</taxon>
    </lineage>
</organism>
<protein>
    <submittedName>
        <fullName evidence="2">Uncharacterized protein</fullName>
    </submittedName>
</protein>
<proteinExistence type="predicted"/>
<evidence type="ECO:0000256" key="1">
    <source>
        <dbReference type="SAM" id="MobiDB-lite"/>
    </source>
</evidence>
<feature type="region of interest" description="Disordered" evidence="1">
    <location>
        <begin position="1"/>
        <end position="30"/>
    </location>
</feature>
<evidence type="ECO:0000313" key="2">
    <source>
        <dbReference type="EMBL" id="MBW0580141.1"/>
    </source>
</evidence>
<sequence length="188" mass="20228">MDANTTNTSDMGPQKQFNSPKSSDMECSSSESIIAISTAIPNPPPELPEALVVKLGNTLPPGSHVKIGTMTNISSKRKIKPSKNQAKKKICQTFQLAPEVNEGESGALCPSANESNNGHPINTTNDHPVEIPEIGGVTNHHENIVPSPNLDTQEATTVPNENIGTETQRTVAEDEIVLTHQWIQLLVH</sequence>
<feature type="compositionally biased region" description="Low complexity" evidence="1">
    <location>
        <begin position="19"/>
        <end position="30"/>
    </location>
</feature>
<gene>
    <name evidence="2" type="ORF">O181_119856</name>
</gene>
<name>A0A9Q3KGK6_9BASI</name>
<dbReference type="EMBL" id="AVOT02106810">
    <property type="protein sequence ID" value="MBW0580141.1"/>
    <property type="molecule type" value="Genomic_DNA"/>
</dbReference>
<dbReference type="AlphaFoldDB" id="A0A9Q3KGK6"/>
<evidence type="ECO:0000313" key="3">
    <source>
        <dbReference type="Proteomes" id="UP000765509"/>
    </source>
</evidence>
<dbReference type="Proteomes" id="UP000765509">
    <property type="component" value="Unassembled WGS sequence"/>
</dbReference>
<accession>A0A9Q3KGK6</accession>
<feature type="compositionally biased region" description="Polar residues" evidence="1">
    <location>
        <begin position="1"/>
        <end position="18"/>
    </location>
</feature>